<dbReference type="RefSeq" id="WP_150444981.1">
    <property type="nucleotide sequence ID" value="NZ_VYQE01000002.1"/>
</dbReference>
<dbReference type="SUPFAM" id="SSF53850">
    <property type="entry name" value="Periplasmic binding protein-like II"/>
    <property type="match status" value="1"/>
</dbReference>
<dbReference type="Gene3D" id="3.40.190.150">
    <property type="entry name" value="Bordetella uptake gene, domain 1"/>
    <property type="match status" value="1"/>
</dbReference>
<feature type="signal peptide" evidence="2">
    <location>
        <begin position="1"/>
        <end position="22"/>
    </location>
</feature>
<dbReference type="Gene3D" id="3.40.190.10">
    <property type="entry name" value="Periplasmic binding protein-like II"/>
    <property type="match status" value="1"/>
</dbReference>
<keyword evidence="2" id="KW-0732">Signal</keyword>
<dbReference type="PANTHER" id="PTHR42928">
    <property type="entry name" value="TRICARBOXYLATE-BINDING PROTEIN"/>
    <property type="match status" value="1"/>
</dbReference>
<dbReference type="Pfam" id="PF03401">
    <property type="entry name" value="TctC"/>
    <property type="match status" value="1"/>
</dbReference>
<feature type="chain" id="PRO_5023929427" evidence="2">
    <location>
        <begin position="23"/>
        <end position="340"/>
    </location>
</feature>
<protein>
    <submittedName>
        <fullName evidence="3">Tripartite tricarboxylate transporter substrate binding protein</fullName>
    </submittedName>
</protein>
<accession>A0A5J5GPE8</accession>
<name>A0A5J5GPE8_9RHOB</name>
<comment type="caution">
    <text evidence="3">The sequence shown here is derived from an EMBL/GenBank/DDBJ whole genome shotgun (WGS) entry which is preliminary data.</text>
</comment>
<gene>
    <name evidence="3" type="ORF">F3S47_09405</name>
</gene>
<proteinExistence type="inferred from homology"/>
<comment type="similarity">
    <text evidence="1">Belongs to the UPF0065 (bug) family.</text>
</comment>
<dbReference type="PANTHER" id="PTHR42928:SF5">
    <property type="entry name" value="BLR1237 PROTEIN"/>
    <property type="match status" value="1"/>
</dbReference>
<evidence type="ECO:0000256" key="1">
    <source>
        <dbReference type="ARBA" id="ARBA00006987"/>
    </source>
</evidence>
<keyword evidence="4" id="KW-1185">Reference proteome</keyword>
<reference evidence="3 4" key="1">
    <citation type="submission" date="2019-09" db="EMBL/GenBank/DDBJ databases">
        <authorList>
            <person name="Park J.-S."/>
            <person name="Choi H.-J."/>
        </authorList>
    </citation>
    <scope>NUCLEOTIDE SEQUENCE [LARGE SCALE GENOMIC DNA]</scope>
    <source>
        <strain evidence="3 4">176SS1-4</strain>
    </source>
</reference>
<dbReference type="EMBL" id="VYQE01000002">
    <property type="protein sequence ID" value="KAA9009448.1"/>
    <property type="molecule type" value="Genomic_DNA"/>
</dbReference>
<sequence length="340" mass="35626">MNYLVKAAAFAAVGSIAAPAIAQDYSWQPDRPINIIVPWSAGGSTDQVTRVVAPILEEALGTEVVVVNQPGASGSTGTAAALDAPRDGYTWTANAIANNATYAITGLVEDTSIEDYEIYLHVANVPVVSVNADSEYQSFDELLEAMRTGEVTVGTAGVNSSGGMALAAITEAVGGDLEGARMITYDGGNPAVIAAASGEVVATTQLAVEQTEMIRAGRLRPLTVLSDSPLEVEGIDPVPPITEFVPDFPVAADYFGVFIPKGAPDEVYETVDQVWQDHVMDSEELKAYANDRGAVFSPAYGQEALDKAMPVVIAEACARVTRGEAVIDPSEIGIDCPEEE</sequence>
<dbReference type="InterPro" id="IPR005064">
    <property type="entry name" value="BUG"/>
</dbReference>
<dbReference type="AlphaFoldDB" id="A0A5J5GPE8"/>
<dbReference type="Proteomes" id="UP000326554">
    <property type="component" value="Unassembled WGS sequence"/>
</dbReference>
<dbReference type="PIRSF" id="PIRSF017082">
    <property type="entry name" value="YflP"/>
    <property type="match status" value="1"/>
</dbReference>
<dbReference type="CDD" id="cd07012">
    <property type="entry name" value="PBP2_Bug_TTT"/>
    <property type="match status" value="1"/>
</dbReference>
<evidence type="ECO:0000256" key="2">
    <source>
        <dbReference type="SAM" id="SignalP"/>
    </source>
</evidence>
<organism evidence="3 4">
    <name type="scientific">Histidinibacterium aquaticum</name>
    <dbReference type="NCBI Taxonomy" id="2613962"/>
    <lineage>
        <taxon>Bacteria</taxon>
        <taxon>Pseudomonadati</taxon>
        <taxon>Pseudomonadota</taxon>
        <taxon>Alphaproteobacteria</taxon>
        <taxon>Rhodobacterales</taxon>
        <taxon>Paracoccaceae</taxon>
        <taxon>Histidinibacterium</taxon>
    </lineage>
</organism>
<dbReference type="InterPro" id="IPR042100">
    <property type="entry name" value="Bug_dom1"/>
</dbReference>
<evidence type="ECO:0000313" key="3">
    <source>
        <dbReference type="EMBL" id="KAA9009448.1"/>
    </source>
</evidence>
<evidence type="ECO:0000313" key="4">
    <source>
        <dbReference type="Proteomes" id="UP000326554"/>
    </source>
</evidence>